<protein>
    <submittedName>
        <fullName evidence="2">DEKNAAC103496</fullName>
    </submittedName>
</protein>
<feature type="compositionally biased region" description="Pro residues" evidence="1">
    <location>
        <begin position="148"/>
        <end position="164"/>
    </location>
</feature>
<evidence type="ECO:0000313" key="3">
    <source>
        <dbReference type="Proteomes" id="UP000290900"/>
    </source>
</evidence>
<dbReference type="FunCoup" id="A0A448YNU7">
    <property type="interactions" value="52"/>
</dbReference>
<feature type="region of interest" description="Disordered" evidence="1">
    <location>
        <begin position="59"/>
        <end position="164"/>
    </location>
</feature>
<keyword evidence="3" id="KW-1185">Reference proteome</keyword>
<dbReference type="InterPro" id="IPR020999">
    <property type="entry name" value="Chitin_synth_reg_RCR"/>
</dbReference>
<proteinExistence type="predicted"/>
<reference evidence="2 3" key="1">
    <citation type="submission" date="2018-12" db="EMBL/GenBank/DDBJ databases">
        <authorList>
            <person name="Tiukova I."/>
            <person name="Dainat J."/>
        </authorList>
    </citation>
    <scope>NUCLEOTIDE SEQUENCE [LARGE SCALE GENOMIC DNA]</scope>
</reference>
<dbReference type="Pfam" id="PF12273">
    <property type="entry name" value="RCR"/>
    <property type="match status" value="1"/>
</dbReference>
<dbReference type="EMBL" id="CAACVR010000023">
    <property type="protein sequence ID" value="VEU22553.1"/>
    <property type="molecule type" value="Genomic_DNA"/>
</dbReference>
<evidence type="ECO:0000313" key="2">
    <source>
        <dbReference type="EMBL" id="VEU22553.1"/>
    </source>
</evidence>
<dbReference type="PANTHER" id="PTHR28187">
    <property type="entry name" value="PROTEIN RCR1-RELATED"/>
    <property type="match status" value="1"/>
</dbReference>
<name>A0A448YNU7_BRENA</name>
<dbReference type="Proteomes" id="UP000290900">
    <property type="component" value="Unassembled WGS sequence"/>
</dbReference>
<dbReference type="AlphaFoldDB" id="A0A448YNU7"/>
<accession>A0A448YNU7</accession>
<dbReference type="PANTHER" id="PTHR28187:SF1">
    <property type="entry name" value="PROTEIN RCR1-RELATED"/>
    <property type="match status" value="1"/>
</dbReference>
<evidence type="ECO:0000256" key="1">
    <source>
        <dbReference type="SAM" id="MobiDB-lite"/>
    </source>
</evidence>
<gene>
    <name evidence="2" type="ORF">BRENAR_LOCUS3284</name>
</gene>
<dbReference type="InParanoid" id="A0A448YNU7"/>
<dbReference type="OrthoDB" id="4088875at2759"/>
<dbReference type="GO" id="GO:0016192">
    <property type="term" value="P:vesicle-mediated transport"/>
    <property type="evidence" value="ECO:0007669"/>
    <property type="project" value="TreeGrafter"/>
</dbReference>
<feature type="compositionally biased region" description="Polar residues" evidence="1">
    <location>
        <begin position="120"/>
        <end position="136"/>
    </location>
</feature>
<organism evidence="2 3">
    <name type="scientific">Brettanomyces naardenensis</name>
    <name type="common">Yeast</name>
    <dbReference type="NCBI Taxonomy" id="13370"/>
    <lineage>
        <taxon>Eukaryota</taxon>
        <taxon>Fungi</taxon>
        <taxon>Dikarya</taxon>
        <taxon>Ascomycota</taxon>
        <taxon>Saccharomycotina</taxon>
        <taxon>Pichiomycetes</taxon>
        <taxon>Pichiales</taxon>
        <taxon>Pichiaceae</taxon>
        <taxon>Brettanomyces</taxon>
    </lineage>
</organism>
<sequence>MTCFVNARRMRAGRQPLVSRYLAPPSYYQSETQYQGNQPQLPTYTEEANPMQDVGYYDAQGNFVPAKPGEPGMPPQAPAPGEMGYQAPLNGPEDGVNHDTVYSGLSPAHLDGRSPVPDISGTTSVSYAGQQGSSGLAANGVDSGVPAYNPPPGPPPPAHPHSKF</sequence>